<evidence type="ECO:0000256" key="5">
    <source>
        <dbReference type="ARBA" id="ARBA00022989"/>
    </source>
</evidence>
<dbReference type="SUPFAM" id="SSF52540">
    <property type="entry name" value="P-loop containing nucleoside triphosphate hydrolases"/>
    <property type="match status" value="1"/>
</dbReference>
<feature type="region of interest" description="Disordered" evidence="7">
    <location>
        <begin position="293"/>
        <end position="312"/>
    </location>
</feature>
<dbReference type="InterPro" id="IPR036640">
    <property type="entry name" value="ABC1_TM_sf"/>
</dbReference>
<evidence type="ECO:0000256" key="4">
    <source>
        <dbReference type="ARBA" id="ARBA00022840"/>
    </source>
</evidence>
<dbReference type="Proteomes" id="UP001321477">
    <property type="component" value="Chromosome"/>
</dbReference>
<evidence type="ECO:0000313" key="10">
    <source>
        <dbReference type="Proteomes" id="UP001321477"/>
    </source>
</evidence>
<dbReference type="Pfam" id="PF00005">
    <property type="entry name" value="ABC_tran"/>
    <property type="match status" value="1"/>
</dbReference>
<organism evidence="9 10">
    <name type="scientific">Agromyces marinus</name>
    <dbReference type="NCBI Taxonomy" id="1389020"/>
    <lineage>
        <taxon>Bacteria</taxon>
        <taxon>Bacillati</taxon>
        <taxon>Actinomycetota</taxon>
        <taxon>Actinomycetes</taxon>
        <taxon>Micrococcales</taxon>
        <taxon>Microbacteriaceae</taxon>
        <taxon>Agromyces</taxon>
    </lineage>
</organism>
<keyword evidence="5" id="KW-1133">Transmembrane helix</keyword>
<dbReference type="InterPro" id="IPR003593">
    <property type="entry name" value="AAA+_ATPase"/>
</dbReference>
<evidence type="ECO:0000256" key="3">
    <source>
        <dbReference type="ARBA" id="ARBA00022741"/>
    </source>
</evidence>
<dbReference type="EMBL" id="AP027734">
    <property type="protein sequence ID" value="BDZ53755.1"/>
    <property type="molecule type" value="Genomic_DNA"/>
</dbReference>
<evidence type="ECO:0000259" key="8">
    <source>
        <dbReference type="PROSITE" id="PS50893"/>
    </source>
</evidence>
<evidence type="ECO:0000256" key="6">
    <source>
        <dbReference type="ARBA" id="ARBA00023136"/>
    </source>
</evidence>
<keyword evidence="2" id="KW-0812">Transmembrane</keyword>
<dbReference type="PROSITE" id="PS50893">
    <property type="entry name" value="ABC_TRANSPORTER_2"/>
    <property type="match status" value="1"/>
</dbReference>
<dbReference type="PANTHER" id="PTHR24221">
    <property type="entry name" value="ATP-BINDING CASSETTE SUB-FAMILY B"/>
    <property type="match status" value="1"/>
</dbReference>
<proteinExistence type="predicted"/>
<feature type="compositionally biased region" description="Low complexity" evidence="7">
    <location>
        <begin position="295"/>
        <end position="306"/>
    </location>
</feature>
<evidence type="ECO:0000256" key="1">
    <source>
        <dbReference type="ARBA" id="ARBA00004651"/>
    </source>
</evidence>
<keyword evidence="6" id="KW-0472">Membrane</keyword>
<dbReference type="InterPro" id="IPR039421">
    <property type="entry name" value="Type_1_exporter"/>
</dbReference>
<keyword evidence="3" id="KW-0547">Nucleotide-binding</keyword>
<keyword evidence="4" id="KW-0067">ATP-binding</keyword>
<accession>A0ABM8GZ26</accession>
<sequence>MAPSLVRFQSVITTVTNNTPHARRVIDEITAAEAAGRERLARPKTDLPEHPRTLKFEQVTFRYADPAEPAVRSVDLEIPFGQTVAFVGSSGAGKSTIIDLLLGLIDPTEGTITVDGIPLTSLTTAWRSHVAYVPQEVSLFDSTVAQNVALTWREDFDRERVRDALDQAQLLQTIDARPDGIDGTVGERGLSLSGGQRQRIGIARALYADPAVLVMDEATSALDTATEAAITQRLKKMRGSMTIVMVAHRLATVMHADQIFYLRGGEVIGRGTFDELVRDVPDFAHQAALAGLVEPGSPSTRSSRSGDAPADD</sequence>
<protein>
    <recommendedName>
        <fullName evidence="8">ABC transporter domain-containing protein</fullName>
    </recommendedName>
</protein>
<dbReference type="SMART" id="SM00382">
    <property type="entry name" value="AAA"/>
    <property type="match status" value="1"/>
</dbReference>
<comment type="subcellular location">
    <subcellularLocation>
        <location evidence="1">Cell membrane</location>
        <topology evidence="1">Multi-pass membrane protein</topology>
    </subcellularLocation>
</comment>
<dbReference type="InterPro" id="IPR027417">
    <property type="entry name" value="P-loop_NTPase"/>
</dbReference>
<feature type="domain" description="ABC transporter" evidence="8">
    <location>
        <begin position="54"/>
        <end position="289"/>
    </location>
</feature>
<dbReference type="InterPro" id="IPR017871">
    <property type="entry name" value="ABC_transporter-like_CS"/>
</dbReference>
<dbReference type="PANTHER" id="PTHR24221:SF654">
    <property type="entry name" value="ATP-BINDING CASSETTE SUB-FAMILY B MEMBER 6"/>
    <property type="match status" value="1"/>
</dbReference>
<evidence type="ECO:0000313" key="9">
    <source>
        <dbReference type="EMBL" id="BDZ53755.1"/>
    </source>
</evidence>
<dbReference type="RefSeq" id="WP_286329414.1">
    <property type="nucleotide sequence ID" value="NZ_AP027734.1"/>
</dbReference>
<dbReference type="Gene3D" id="1.20.1560.10">
    <property type="entry name" value="ABC transporter type 1, transmembrane domain"/>
    <property type="match status" value="1"/>
</dbReference>
<reference evidence="10" key="1">
    <citation type="journal article" date="2019" name="Int. J. Syst. Evol. Microbiol.">
        <title>The Global Catalogue of Microorganisms (GCM) 10K type strain sequencing project: providing services to taxonomists for standard genome sequencing and annotation.</title>
        <authorList>
            <consortium name="The Broad Institute Genomics Platform"/>
            <consortium name="The Broad Institute Genome Sequencing Center for Infectious Disease"/>
            <person name="Wu L."/>
            <person name="Ma J."/>
        </authorList>
    </citation>
    <scope>NUCLEOTIDE SEQUENCE [LARGE SCALE GENOMIC DNA]</scope>
    <source>
        <strain evidence="10">NBRC 109019</strain>
    </source>
</reference>
<keyword evidence="10" id="KW-1185">Reference proteome</keyword>
<name>A0ABM8GZ26_9MICO</name>
<evidence type="ECO:0000256" key="2">
    <source>
        <dbReference type="ARBA" id="ARBA00022692"/>
    </source>
</evidence>
<gene>
    <name evidence="9" type="ORF">GCM10025870_08280</name>
</gene>
<dbReference type="Gene3D" id="3.40.50.300">
    <property type="entry name" value="P-loop containing nucleotide triphosphate hydrolases"/>
    <property type="match status" value="1"/>
</dbReference>
<dbReference type="PROSITE" id="PS00211">
    <property type="entry name" value="ABC_TRANSPORTER_1"/>
    <property type="match status" value="1"/>
</dbReference>
<evidence type="ECO:0000256" key="7">
    <source>
        <dbReference type="SAM" id="MobiDB-lite"/>
    </source>
</evidence>
<dbReference type="InterPro" id="IPR003439">
    <property type="entry name" value="ABC_transporter-like_ATP-bd"/>
</dbReference>